<keyword evidence="4" id="KW-1185">Reference proteome</keyword>
<evidence type="ECO:0000259" key="2">
    <source>
        <dbReference type="SMART" id="SM00470"/>
    </source>
</evidence>
<dbReference type="GO" id="GO:0005694">
    <property type="term" value="C:chromosome"/>
    <property type="evidence" value="ECO:0007669"/>
    <property type="project" value="TreeGrafter"/>
</dbReference>
<evidence type="ECO:0000313" key="4">
    <source>
        <dbReference type="Proteomes" id="UP000184514"/>
    </source>
</evidence>
<comment type="caution">
    <text evidence="3">The sequence shown here is derived from an EMBL/GenBank/DDBJ whole genome shotgun (WGS) entry which is preliminary data.</text>
</comment>
<gene>
    <name evidence="3" type="primary">noc_1</name>
    <name evidence="3" type="ORF">PFRI_33680</name>
</gene>
<feature type="region of interest" description="Disordered" evidence="1">
    <location>
        <begin position="1"/>
        <end position="34"/>
    </location>
</feature>
<evidence type="ECO:0000313" key="3">
    <source>
        <dbReference type="EMBL" id="OJI92408.1"/>
    </source>
</evidence>
<dbReference type="InterPro" id="IPR003115">
    <property type="entry name" value="ParB_N"/>
</dbReference>
<proteinExistence type="predicted"/>
<reference evidence="3 4" key="1">
    <citation type="submission" date="2016-10" db="EMBL/GenBank/DDBJ databases">
        <title>Genome sequence of Planktotalea frisia SH6-1.</title>
        <authorList>
            <person name="Poehlein A."/>
            <person name="Bakenhus I."/>
            <person name="Voget S."/>
            <person name="Brinkhoff T."/>
            <person name="Simon M."/>
        </authorList>
    </citation>
    <scope>NUCLEOTIDE SEQUENCE [LARGE SCALE GENOMIC DNA]</scope>
    <source>
        <strain evidence="3 4">SH6-1</strain>
    </source>
</reference>
<dbReference type="Gene3D" id="3.90.1530.10">
    <property type="entry name" value="Conserved hypothetical protein from pyrococcus furiosus pfu- 392566-001, ParB domain"/>
    <property type="match status" value="1"/>
</dbReference>
<feature type="compositionally biased region" description="Basic and acidic residues" evidence="1">
    <location>
        <begin position="18"/>
        <end position="27"/>
    </location>
</feature>
<dbReference type="SUPFAM" id="SSF110849">
    <property type="entry name" value="ParB/Sulfiredoxin"/>
    <property type="match status" value="1"/>
</dbReference>
<dbReference type="Pfam" id="PF02195">
    <property type="entry name" value="ParB_N"/>
    <property type="match status" value="1"/>
</dbReference>
<accession>A0A1L9NSX7</accession>
<organism evidence="3 4">
    <name type="scientific">Planktotalea frisia</name>
    <dbReference type="NCBI Taxonomy" id="696762"/>
    <lineage>
        <taxon>Bacteria</taxon>
        <taxon>Pseudomonadati</taxon>
        <taxon>Pseudomonadota</taxon>
        <taxon>Alphaproteobacteria</taxon>
        <taxon>Rhodobacterales</taxon>
        <taxon>Paracoccaceae</taxon>
        <taxon>Planktotalea</taxon>
    </lineage>
</organism>
<dbReference type="SMART" id="SM00470">
    <property type="entry name" value="ParB"/>
    <property type="match status" value="1"/>
</dbReference>
<dbReference type="AlphaFoldDB" id="A0A1L9NSX7"/>
<feature type="domain" description="ParB-like N-terminal" evidence="2">
    <location>
        <begin position="78"/>
        <end position="182"/>
    </location>
</feature>
<sequence>MAKRRKVAVPSEDDLNQIEERFRRETSTRSGMAPISQISADAALASSPLDVESRAANAKLQADSDALQTLRSEGRELLAIPLDQIDPRAMIRDRTLINADEMKELKDSIEAHGMRLPIEVFRRETTADNAAPFGLLSGFRRYNAVRELASQNDDPKWQKITAIERDPEALGGAITAMVEENEIRSNLSHFERGRIAVVAAQQGVFANTEEGVNKLFAVASKAKRSKIRAFALIFEELGDLLIYPEALKERDGLRLANALRNGSEADLRDVLSRGTFENAEHEWDALEAVIEAQETKSRKDPARGGRPTGFAAKPSWQGDTRVLSSGVTLRHARDSNGHMIRIGGKALDKDLIESAIEHLAYLLEKPDD</sequence>
<evidence type="ECO:0000256" key="1">
    <source>
        <dbReference type="SAM" id="MobiDB-lite"/>
    </source>
</evidence>
<protein>
    <submittedName>
        <fullName evidence="3">Nucleoid occlusion protein</fullName>
    </submittedName>
</protein>
<dbReference type="PANTHER" id="PTHR33375">
    <property type="entry name" value="CHROMOSOME-PARTITIONING PROTEIN PARB-RELATED"/>
    <property type="match status" value="1"/>
</dbReference>
<dbReference type="InterPro" id="IPR050336">
    <property type="entry name" value="Chromosome_partition/occlusion"/>
</dbReference>
<dbReference type="OrthoDB" id="7812516at2"/>
<dbReference type="RefSeq" id="WP_072631872.1">
    <property type="nucleotide sequence ID" value="NZ_MLCB01000184.1"/>
</dbReference>
<dbReference type="STRING" id="696762.PFRI_33680"/>
<dbReference type="EMBL" id="MLCB01000184">
    <property type="protein sequence ID" value="OJI92408.1"/>
    <property type="molecule type" value="Genomic_DNA"/>
</dbReference>
<dbReference type="PANTHER" id="PTHR33375:SF1">
    <property type="entry name" value="CHROMOSOME-PARTITIONING PROTEIN PARB-RELATED"/>
    <property type="match status" value="1"/>
</dbReference>
<name>A0A1L9NSX7_9RHOB</name>
<dbReference type="Proteomes" id="UP000184514">
    <property type="component" value="Unassembled WGS sequence"/>
</dbReference>
<dbReference type="InterPro" id="IPR036086">
    <property type="entry name" value="ParB/Sulfiredoxin_sf"/>
</dbReference>
<dbReference type="GO" id="GO:0007059">
    <property type="term" value="P:chromosome segregation"/>
    <property type="evidence" value="ECO:0007669"/>
    <property type="project" value="TreeGrafter"/>
</dbReference>